<name>A0A8J3GBF5_9BACT</name>
<evidence type="ECO:0000259" key="1">
    <source>
        <dbReference type="PROSITE" id="PS51462"/>
    </source>
</evidence>
<dbReference type="AlphaFoldDB" id="A0A8J3GBF5"/>
<proteinExistence type="predicted"/>
<dbReference type="SUPFAM" id="SSF55811">
    <property type="entry name" value="Nudix"/>
    <property type="match status" value="1"/>
</dbReference>
<gene>
    <name evidence="2" type="ORF">GCM10007047_01490</name>
</gene>
<dbReference type="PROSITE" id="PS51462">
    <property type="entry name" value="NUDIX"/>
    <property type="match status" value="1"/>
</dbReference>
<dbReference type="InterPro" id="IPR000086">
    <property type="entry name" value="NUDIX_hydrolase_dom"/>
</dbReference>
<protein>
    <submittedName>
        <fullName evidence="2">DNA mismatch repair protein MutT</fullName>
    </submittedName>
</protein>
<organism evidence="2 3">
    <name type="scientific">Cerasicoccus arenae</name>
    <dbReference type="NCBI Taxonomy" id="424488"/>
    <lineage>
        <taxon>Bacteria</taxon>
        <taxon>Pseudomonadati</taxon>
        <taxon>Verrucomicrobiota</taxon>
        <taxon>Opitutia</taxon>
        <taxon>Puniceicoccales</taxon>
        <taxon>Cerasicoccaceae</taxon>
        <taxon>Cerasicoccus</taxon>
    </lineage>
</organism>
<dbReference type="InterPro" id="IPR015797">
    <property type="entry name" value="NUDIX_hydrolase-like_dom_sf"/>
</dbReference>
<dbReference type="Pfam" id="PF00293">
    <property type="entry name" value="NUDIX"/>
    <property type="match status" value="1"/>
</dbReference>
<dbReference type="EMBL" id="BMXG01000001">
    <property type="protein sequence ID" value="GHB90448.1"/>
    <property type="molecule type" value="Genomic_DNA"/>
</dbReference>
<reference evidence="2" key="1">
    <citation type="journal article" date="2014" name="Int. J. Syst. Evol. Microbiol.">
        <title>Complete genome sequence of Corynebacterium casei LMG S-19264T (=DSM 44701T), isolated from a smear-ripened cheese.</title>
        <authorList>
            <consortium name="US DOE Joint Genome Institute (JGI-PGF)"/>
            <person name="Walter F."/>
            <person name="Albersmeier A."/>
            <person name="Kalinowski J."/>
            <person name="Ruckert C."/>
        </authorList>
    </citation>
    <scope>NUCLEOTIDE SEQUENCE</scope>
    <source>
        <strain evidence="2">KCTC 12870</strain>
    </source>
</reference>
<accession>A0A8J3GBF5</accession>
<reference evidence="2" key="2">
    <citation type="submission" date="2020-09" db="EMBL/GenBank/DDBJ databases">
        <authorList>
            <person name="Sun Q."/>
            <person name="Kim S."/>
        </authorList>
    </citation>
    <scope>NUCLEOTIDE SEQUENCE</scope>
    <source>
        <strain evidence="2">KCTC 12870</strain>
    </source>
</reference>
<comment type="caution">
    <text evidence="2">The sequence shown here is derived from an EMBL/GenBank/DDBJ whole genome shotgun (WGS) entry which is preliminary data.</text>
</comment>
<dbReference type="RefSeq" id="WP_189510831.1">
    <property type="nucleotide sequence ID" value="NZ_BMXG01000001.1"/>
</dbReference>
<feature type="domain" description="Nudix hydrolase" evidence="1">
    <location>
        <begin position="3"/>
        <end position="159"/>
    </location>
</feature>
<sequence>MGKERISAGLLMYDDSGDELRVFITHPGGPYFKKKDAGHWSIPKGEPDPGEDNLLEVARREFAEEIGLTPPPIVDQRVIFWPLDTITQKGGKVVHAWAFRGKWPAGREVVSNQIEIEWPPKSGKKIFIPEVDRAEMVTVEKARRMLKAAQTPFLDRLVGLLAVQ</sequence>
<evidence type="ECO:0000313" key="2">
    <source>
        <dbReference type="EMBL" id="GHB90448.1"/>
    </source>
</evidence>
<dbReference type="Proteomes" id="UP000642829">
    <property type="component" value="Unassembled WGS sequence"/>
</dbReference>
<keyword evidence="3" id="KW-1185">Reference proteome</keyword>
<evidence type="ECO:0000313" key="3">
    <source>
        <dbReference type="Proteomes" id="UP000642829"/>
    </source>
</evidence>
<dbReference type="Gene3D" id="3.90.79.10">
    <property type="entry name" value="Nucleoside Triphosphate Pyrophosphohydrolase"/>
    <property type="match status" value="1"/>
</dbReference>